<organism evidence="2 3">
    <name type="scientific">Mycetocola reblochoni REB411</name>
    <dbReference type="NCBI Taxonomy" id="1255698"/>
    <lineage>
        <taxon>Bacteria</taxon>
        <taxon>Bacillati</taxon>
        <taxon>Actinomycetota</taxon>
        <taxon>Actinomycetes</taxon>
        <taxon>Micrococcales</taxon>
        <taxon>Microbacteriaceae</taxon>
        <taxon>Mycetocola</taxon>
    </lineage>
</organism>
<dbReference type="PANTHER" id="PTHR43459">
    <property type="entry name" value="ENOYL-COA HYDRATASE"/>
    <property type="match status" value="1"/>
</dbReference>
<evidence type="ECO:0000313" key="2">
    <source>
        <dbReference type="EMBL" id="SJN22856.1"/>
    </source>
</evidence>
<dbReference type="Gene3D" id="3.90.226.10">
    <property type="entry name" value="2-enoyl-CoA Hydratase, Chain A, domain 1"/>
    <property type="match status" value="1"/>
</dbReference>
<name>A0A1R4ISK5_9MICO</name>
<dbReference type="EC" id="4.2.1.17" evidence="2"/>
<dbReference type="AlphaFoldDB" id="A0A1R4ISK5"/>
<dbReference type="PANTHER" id="PTHR43459:SF1">
    <property type="entry name" value="EG:BACN32G11.4 PROTEIN"/>
    <property type="match status" value="1"/>
</dbReference>
<dbReference type="Proteomes" id="UP000196778">
    <property type="component" value="Unassembled WGS sequence"/>
</dbReference>
<accession>A0A1R4ISK5</accession>
<dbReference type="InterPro" id="IPR029045">
    <property type="entry name" value="ClpP/crotonase-like_dom_sf"/>
</dbReference>
<gene>
    <name evidence="2" type="ORF">FM119_03330</name>
</gene>
<evidence type="ECO:0000313" key="3">
    <source>
        <dbReference type="Proteomes" id="UP000196778"/>
    </source>
</evidence>
<protein>
    <submittedName>
        <fullName evidence="2">Enoyl-CoA hydratase</fullName>
        <ecNumber evidence="2">4.2.1.17</ecNumber>
    </submittedName>
</protein>
<dbReference type="EMBL" id="FUKR01000022">
    <property type="protein sequence ID" value="SJN22856.1"/>
    <property type="molecule type" value="Genomic_DNA"/>
</dbReference>
<reference evidence="3" key="1">
    <citation type="submission" date="2017-02" db="EMBL/GenBank/DDBJ databases">
        <authorList>
            <person name="Dridi B."/>
        </authorList>
    </citation>
    <scope>NUCLEOTIDE SEQUENCE [LARGE SCALE GENOMIC DNA]</scope>
    <source>
        <strain evidence="3">EB411</strain>
    </source>
</reference>
<dbReference type="RefSeq" id="WP_087136272.1">
    <property type="nucleotide sequence ID" value="NZ_FUKR01000022.1"/>
</dbReference>
<evidence type="ECO:0000256" key="1">
    <source>
        <dbReference type="RuleBase" id="RU003707"/>
    </source>
</evidence>
<dbReference type="SUPFAM" id="SSF52096">
    <property type="entry name" value="ClpP/crotonase"/>
    <property type="match status" value="1"/>
</dbReference>
<comment type="similarity">
    <text evidence="1">Belongs to the enoyl-CoA hydratase/isomerase family.</text>
</comment>
<dbReference type="OrthoDB" id="9777711at2"/>
<keyword evidence="2" id="KW-0456">Lyase</keyword>
<dbReference type="CDD" id="cd06558">
    <property type="entry name" value="crotonase-like"/>
    <property type="match status" value="1"/>
</dbReference>
<dbReference type="InterPro" id="IPR018376">
    <property type="entry name" value="Enoyl-CoA_hyd/isom_CS"/>
</dbReference>
<dbReference type="PROSITE" id="PS00166">
    <property type="entry name" value="ENOYL_COA_HYDRATASE"/>
    <property type="match status" value="1"/>
</dbReference>
<dbReference type="GO" id="GO:0004300">
    <property type="term" value="F:enoyl-CoA hydratase activity"/>
    <property type="evidence" value="ECO:0007669"/>
    <property type="project" value="UniProtKB-EC"/>
</dbReference>
<sequence length="255" mass="25929">MTEPILLSVSDGVARVTLNRPDRLNAIDAAAAGRWRDVAEEVTGRADVRAVVLDAAGPAFCAGGDVGAMAAGGTDGAAIRQLADTIHHGMRALRGGAVPIVAAVQGAVAGGGLGVMLTADIVVASTGASFQSRYANIGLTPDCGVSTLLPEAVGTRRALQLLLGDIRLDARTALEWGLVGEVVDPEDLAARADAIAASWASGPSAAYGQARRLLRADRSRSFAAALDDEAATIGAAFDTEDASTRIAAFVEGSRR</sequence>
<dbReference type="InterPro" id="IPR001753">
    <property type="entry name" value="Enoyl-CoA_hydra/iso"/>
</dbReference>
<keyword evidence="3" id="KW-1185">Reference proteome</keyword>
<proteinExistence type="inferred from homology"/>
<dbReference type="Pfam" id="PF00378">
    <property type="entry name" value="ECH_1"/>
    <property type="match status" value="1"/>
</dbReference>